<feature type="domain" description="CobW/HypB/UreG nucleotide-binding" evidence="1">
    <location>
        <begin position="4"/>
        <end position="161"/>
    </location>
</feature>
<evidence type="ECO:0000313" key="2">
    <source>
        <dbReference type="EMBL" id="CAD8576172.1"/>
    </source>
</evidence>
<evidence type="ECO:0000259" key="1">
    <source>
        <dbReference type="Pfam" id="PF02492"/>
    </source>
</evidence>
<dbReference type="Gene3D" id="3.40.50.300">
    <property type="entry name" value="P-loop containing nucleotide triphosphate hydrolases"/>
    <property type="match status" value="1"/>
</dbReference>
<dbReference type="GO" id="GO:0005737">
    <property type="term" value="C:cytoplasm"/>
    <property type="evidence" value="ECO:0007669"/>
    <property type="project" value="TreeGrafter"/>
</dbReference>
<dbReference type="PANTHER" id="PTHR13748:SF46">
    <property type="entry name" value="ZINC CHAPERONE YEIR"/>
    <property type="match status" value="1"/>
</dbReference>
<reference evidence="2" key="1">
    <citation type="submission" date="2021-01" db="EMBL/GenBank/DDBJ databases">
        <authorList>
            <person name="Corre E."/>
            <person name="Pelletier E."/>
            <person name="Niang G."/>
            <person name="Scheremetjew M."/>
            <person name="Finn R."/>
            <person name="Kale V."/>
            <person name="Holt S."/>
            <person name="Cochrane G."/>
            <person name="Meng A."/>
            <person name="Brown T."/>
            <person name="Cohen L."/>
        </authorList>
    </citation>
    <scope>NUCLEOTIDE SEQUENCE</scope>
    <source>
        <strain evidence="2">Clade-D-RCC2572</strain>
    </source>
</reference>
<organism evidence="2">
    <name type="scientific">Ostreococcus mediterraneus</name>
    <dbReference type="NCBI Taxonomy" id="1486918"/>
    <lineage>
        <taxon>Eukaryota</taxon>
        <taxon>Viridiplantae</taxon>
        <taxon>Chlorophyta</taxon>
        <taxon>Mamiellophyceae</taxon>
        <taxon>Mamiellales</taxon>
        <taxon>Bathycoccaceae</taxon>
        <taxon>Ostreococcus</taxon>
    </lineage>
</organism>
<sequence>MRPANETWAVVVNEFGALGIDGALLDDAIGGDVGARAIASDRDSANGGVVVREVNGGCVCCATAAPFTLAVTQVIRRYAPARVLVEPSGMGDAGRVIDALRTEHLKSSVDIRATLCVVDVREFGARESGVRTSALFAAQCECADALVGSFADCATADEIAAFEAFGRGFWPKKAAVVIGERANVIDARILDVECGWEGASDDAPHASNAMNPSGPFVLPRPTLVYHGEPWMLKNATSEYASCGYAFHVDDVFVRPLLKEFFDAFVLRRVDVARFKGIMRLGADWVRPDIVHGDDGASHSIAFTSVAYRRDSRFELIRTRGIDADTDVDEDAFWNLIREKLLACRKPPRV</sequence>
<dbReference type="InterPro" id="IPR027417">
    <property type="entry name" value="P-loop_NTPase"/>
</dbReference>
<dbReference type="PANTHER" id="PTHR13748">
    <property type="entry name" value="COBW-RELATED"/>
    <property type="match status" value="1"/>
</dbReference>
<protein>
    <recommendedName>
        <fullName evidence="1">CobW/HypB/UreG nucleotide-binding domain-containing protein</fullName>
    </recommendedName>
</protein>
<proteinExistence type="predicted"/>
<dbReference type="SUPFAM" id="SSF52540">
    <property type="entry name" value="P-loop containing nucleoside triphosphate hydrolases"/>
    <property type="match status" value="1"/>
</dbReference>
<dbReference type="InterPro" id="IPR051316">
    <property type="entry name" value="Zinc-reg_GTPase_activator"/>
</dbReference>
<gene>
    <name evidence="2" type="ORF">OMED0929_LOCUS542</name>
</gene>
<dbReference type="AlphaFoldDB" id="A0A7S0PID8"/>
<accession>A0A7S0PID8</accession>
<dbReference type="EMBL" id="HBEW01000663">
    <property type="protein sequence ID" value="CAD8576172.1"/>
    <property type="molecule type" value="Transcribed_RNA"/>
</dbReference>
<name>A0A7S0PID8_9CHLO</name>
<dbReference type="InterPro" id="IPR003495">
    <property type="entry name" value="CobW/HypB/UreG_nucleotide-bd"/>
</dbReference>
<dbReference type="Pfam" id="PF02492">
    <property type="entry name" value="cobW"/>
    <property type="match status" value="1"/>
</dbReference>